<accession>A0A9P0DFV4</accession>
<keyword evidence="1" id="KW-0479">Metal-binding</keyword>
<protein>
    <recommendedName>
        <fullName evidence="2">SWIM-type domain-containing protein</fullName>
    </recommendedName>
</protein>
<gene>
    <name evidence="3" type="ORF">PHAECO_LOCUS839</name>
</gene>
<evidence type="ECO:0000259" key="2">
    <source>
        <dbReference type="PROSITE" id="PS50966"/>
    </source>
</evidence>
<keyword evidence="4" id="KW-1185">Reference proteome</keyword>
<keyword evidence="1" id="KW-0862">Zinc</keyword>
<reference evidence="3" key="2">
    <citation type="submission" date="2022-10" db="EMBL/GenBank/DDBJ databases">
        <authorList>
            <consortium name="ENA_rothamsted_submissions"/>
            <consortium name="culmorum"/>
            <person name="King R."/>
        </authorList>
    </citation>
    <scope>NUCLEOTIDE SEQUENCE</scope>
</reference>
<dbReference type="Pfam" id="PF04434">
    <property type="entry name" value="SWIM"/>
    <property type="match status" value="1"/>
</dbReference>
<feature type="domain" description="SWIM-type" evidence="2">
    <location>
        <begin position="67"/>
        <end position="103"/>
    </location>
</feature>
<dbReference type="OrthoDB" id="6773951at2759"/>
<organism evidence="3 4">
    <name type="scientific">Phaedon cochleariae</name>
    <name type="common">Mustard beetle</name>
    <dbReference type="NCBI Taxonomy" id="80249"/>
    <lineage>
        <taxon>Eukaryota</taxon>
        <taxon>Metazoa</taxon>
        <taxon>Ecdysozoa</taxon>
        <taxon>Arthropoda</taxon>
        <taxon>Hexapoda</taxon>
        <taxon>Insecta</taxon>
        <taxon>Pterygota</taxon>
        <taxon>Neoptera</taxon>
        <taxon>Endopterygota</taxon>
        <taxon>Coleoptera</taxon>
        <taxon>Polyphaga</taxon>
        <taxon>Cucujiformia</taxon>
        <taxon>Chrysomeloidea</taxon>
        <taxon>Chrysomelidae</taxon>
        <taxon>Chrysomelinae</taxon>
        <taxon>Chrysomelini</taxon>
        <taxon>Phaedon</taxon>
    </lineage>
</organism>
<dbReference type="GO" id="GO:0008270">
    <property type="term" value="F:zinc ion binding"/>
    <property type="evidence" value="ECO:0007669"/>
    <property type="project" value="UniProtKB-KW"/>
</dbReference>
<proteinExistence type="predicted"/>
<dbReference type="AlphaFoldDB" id="A0A9P0DFV4"/>
<keyword evidence="1" id="KW-0863">Zinc-finger</keyword>
<dbReference type="PROSITE" id="PS50966">
    <property type="entry name" value="ZF_SWIM"/>
    <property type="match status" value="1"/>
</dbReference>
<dbReference type="EMBL" id="OU896707">
    <property type="protein sequence ID" value="CAH1116416.1"/>
    <property type="molecule type" value="Genomic_DNA"/>
</dbReference>
<dbReference type="InterPro" id="IPR007527">
    <property type="entry name" value="Znf_SWIM"/>
</dbReference>
<dbReference type="Proteomes" id="UP001153737">
    <property type="component" value="Chromosome 1"/>
</dbReference>
<evidence type="ECO:0000313" key="4">
    <source>
        <dbReference type="Proteomes" id="UP001153737"/>
    </source>
</evidence>
<evidence type="ECO:0000256" key="1">
    <source>
        <dbReference type="PROSITE-ProRule" id="PRU00325"/>
    </source>
</evidence>
<evidence type="ECO:0000313" key="3">
    <source>
        <dbReference type="EMBL" id="CAH1116416.1"/>
    </source>
</evidence>
<reference evidence="3" key="1">
    <citation type="submission" date="2022-01" db="EMBL/GenBank/DDBJ databases">
        <authorList>
            <person name="King R."/>
        </authorList>
    </citation>
    <scope>NUCLEOTIDE SEQUENCE</scope>
</reference>
<sequence>MFLKLSEIFKYLDAKPDSRCIVEGEEVLHANHLILCGKKSSATQSIKIAGLCLQTSALQGQPHQIEGTFSIDNDVKIVEMKCSCKAGLSGTCKHISALLLNCSRLYLLHNLRGPIMP</sequence>
<name>A0A9P0DFV4_PHACE</name>